<dbReference type="EMBL" id="JASPKZ010004915">
    <property type="protein sequence ID" value="KAJ9589712.1"/>
    <property type="molecule type" value="Genomic_DNA"/>
</dbReference>
<dbReference type="GO" id="GO:0005975">
    <property type="term" value="P:carbohydrate metabolic process"/>
    <property type="evidence" value="ECO:0007669"/>
    <property type="project" value="InterPro"/>
</dbReference>
<keyword evidence="3" id="KW-0326">Glycosidase</keyword>
<protein>
    <recommendedName>
        <fullName evidence="7">Beta-glucosidase</fullName>
    </recommendedName>
</protein>
<organism evidence="5 6">
    <name type="scientific">Diploptera punctata</name>
    <name type="common">Pacific beetle cockroach</name>
    <dbReference type="NCBI Taxonomy" id="6984"/>
    <lineage>
        <taxon>Eukaryota</taxon>
        <taxon>Metazoa</taxon>
        <taxon>Ecdysozoa</taxon>
        <taxon>Arthropoda</taxon>
        <taxon>Hexapoda</taxon>
        <taxon>Insecta</taxon>
        <taxon>Pterygota</taxon>
        <taxon>Neoptera</taxon>
        <taxon>Polyneoptera</taxon>
        <taxon>Dictyoptera</taxon>
        <taxon>Blattodea</taxon>
        <taxon>Blaberoidea</taxon>
        <taxon>Blaberidae</taxon>
        <taxon>Diplopterinae</taxon>
        <taxon>Diploptera</taxon>
    </lineage>
</organism>
<dbReference type="PRINTS" id="PR00131">
    <property type="entry name" value="GLHYDRLASE1"/>
</dbReference>
<reference evidence="5" key="1">
    <citation type="journal article" date="2023" name="IScience">
        <title>Live-bearing cockroach genome reveals convergent evolutionary mechanisms linked to viviparity in insects and beyond.</title>
        <authorList>
            <person name="Fouks B."/>
            <person name="Harrison M.C."/>
            <person name="Mikhailova A.A."/>
            <person name="Marchal E."/>
            <person name="English S."/>
            <person name="Carruthers M."/>
            <person name="Jennings E.C."/>
            <person name="Chiamaka E.L."/>
            <person name="Frigard R.A."/>
            <person name="Pippel M."/>
            <person name="Attardo G.M."/>
            <person name="Benoit J.B."/>
            <person name="Bornberg-Bauer E."/>
            <person name="Tobe S.S."/>
        </authorList>
    </citation>
    <scope>NUCLEOTIDE SEQUENCE</scope>
    <source>
        <strain evidence="5">Stay&amp;Tobe</strain>
    </source>
</reference>
<evidence type="ECO:0000256" key="1">
    <source>
        <dbReference type="ARBA" id="ARBA00010838"/>
    </source>
</evidence>
<dbReference type="PANTHER" id="PTHR10353">
    <property type="entry name" value="GLYCOSYL HYDROLASE"/>
    <property type="match status" value="1"/>
</dbReference>
<evidence type="ECO:0000256" key="4">
    <source>
        <dbReference type="RuleBase" id="RU003690"/>
    </source>
</evidence>
<dbReference type="Proteomes" id="UP001233999">
    <property type="component" value="Unassembled WGS sequence"/>
</dbReference>
<dbReference type="InterPro" id="IPR017853">
    <property type="entry name" value="GH"/>
</dbReference>
<feature type="non-terminal residue" evidence="5">
    <location>
        <position position="361"/>
    </location>
</feature>
<keyword evidence="2" id="KW-0378">Hydrolase</keyword>
<reference evidence="5" key="2">
    <citation type="submission" date="2023-05" db="EMBL/GenBank/DDBJ databases">
        <authorList>
            <person name="Fouks B."/>
        </authorList>
    </citation>
    <scope>NUCLEOTIDE SEQUENCE</scope>
    <source>
        <strain evidence="5">Stay&amp;Tobe</strain>
        <tissue evidence="5">Testes</tissue>
    </source>
</reference>
<comment type="similarity">
    <text evidence="1 4">Belongs to the glycosyl hydrolase 1 family.</text>
</comment>
<keyword evidence="6" id="KW-1185">Reference proteome</keyword>
<proteinExistence type="inferred from homology"/>
<dbReference type="SUPFAM" id="SSF51445">
    <property type="entry name" value="(Trans)glycosidases"/>
    <property type="match status" value="1"/>
</dbReference>
<evidence type="ECO:0008006" key="7">
    <source>
        <dbReference type="Google" id="ProtNLM"/>
    </source>
</evidence>
<dbReference type="InterPro" id="IPR001360">
    <property type="entry name" value="Glyco_hydro_1"/>
</dbReference>
<dbReference type="GO" id="GO:0008422">
    <property type="term" value="F:beta-glucosidase activity"/>
    <property type="evidence" value="ECO:0007669"/>
    <property type="project" value="TreeGrafter"/>
</dbReference>
<accession>A0AAD8A0S5</accession>
<dbReference type="Gene3D" id="3.20.20.80">
    <property type="entry name" value="Glycosidases"/>
    <property type="match status" value="1"/>
</dbReference>
<evidence type="ECO:0000313" key="6">
    <source>
        <dbReference type="Proteomes" id="UP001233999"/>
    </source>
</evidence>
<comment type="caution">
    <text evidence="5">The sequence shown here is derived from an EMBL/GenBank/DDBJ whole genome shotgun (WGS) entry which is preliminary data.</text>
</comment>
<evidence type="ECO:0000256" key="3">
    <source>
        <dbReference type="ARBA" id="ARBA00023295"/>
    </source>
</evidence>
<evidence type="ECO:0000313" key="5">
    <source>
        <dbReference type="EMBL" id="KAJ9589712.1"/>
    </source>
</evidence>
<sequence length="361" mass="41563">VTMYHWDLPQALQDLGGWVNPILADYFEDYARILFTQYGNKVKWWITINEPDHVCQGYAEGSLFAPGLSYAGVGDYLAAHTILQAHARVYHLYDKEFRNAQKGKIGLSFAGMWFEPKSDTECDKEASNLAIQFELGWFAHPIFSEDGDYPMVMKEIIAQNSKAEGRIRSRLPVFDEEWIKKIHGTGDFFGLNHYTSYIVTKAVPENSSSISRYSDCGVTRSRDPDWPTSKASWLKGTQYLFGKILNWIKTEYNNPPVFITENGYGDNGELEDVGRINYLVNYMSEMLLAINVNGCKVFGYTAWCLMDNFEWCSGYTEKFGLYHVDFSDPERPRTPKHSSQLLSEIIKHKKIPSKYVKKYRK</sequence>
<dbReference type="PANTHER" id="PTHR10353:SF36">
    <property type="entry name" value="LP05116P"/>
    <property type="match status" value="1"/>
</dbReference>
<gene>
    <name evidence="5" type="ORF">L9F63_017084</name>
</gene>
<name>A0AAD8A0S5_DIPPU</name>
<dbReference type="Pfam" id="PF00232">
    <property type="entry name" value="Glyco_hydro_1"/>
    <property type="match status" value="1"/>
</dbReference>
<dbReference type="AlphaFoldDB" id="A0AAD8A0S5"/>
<evidence type="ECO:0000256" key="2">
    <source>
        <dbReference type="ARBA" id="ARBA00022801"/>
    </source>
</evidence>